<feature type="transmembrane region" description="Helical" evidence="1">
    <location>
        <begin position="16"/>
        <end position="49"/>
    </location>
</feature>
<gene>
    <name evidence="2" type="ORF">DXB65_18770</name>
</gene>
<dbReference type="Proteomes" id="UP000260983">
    <property type="component" value="Unassembled WGS sequence"/>
</dbReference>
<sequence length="139" mass="15891">MEKIFKSKGMTTVEKWGTLCILITICGIYLFVKEVSALCGFFVAIPYIFSSYKRKYIVKENGDLWAKTMFGVVQKATGVTSIHYNPSTKGWQWRTRQMVVRYQNGLKKGFFPITPADPEGLIAALKEKNPGLELQYTYK</sequence>
<protein>
    <submittedName>
        <fullName evidence="2">Uncharacterized protein</fullName>
    </submittedName>
</protein>
<reference evidence="2 3" key="1">
    <citation type="submission" date="2018-08" db="EMBL/GenBank/DDBJ databases">
        <title>A genome reference for cultivated species of the human gut microbiota.</title>
        <authorList>
            <person name="Zou Y."/>
            <person name="Xue W."/>
            <person name="Luo G."/>
        </authorList>
    </citation>
    <scope>NUCLEOTIDE SEQUENCE [LARGE SCALE GENOMIC DNA]</scope>
    <source>
        <strain evidence="2 3">OM05-15BH</strain>
    </source>
</reference>
<organism evidence="2 3">
    <name type="scientific">Bacteroides oleiciplenus</name>
    <dbReference type="NCBI Taxonomy" id="626931"/>
    <lineage>
        <taxon>Bacteria</taxon>
        <taxon>Pseudomonadati</taxon>
        <taxon>Bacteroidota</taxon>
        <taxon>Bacteroidia</taxon>
        <taxon>Bacteroidales</taxon>
        <taxon>Bacteroidaceae</taxon>
        <taxon>Bacteroides</taxon>
    </lineage>
</organism>
<keyword evidence="1" id="KW-0812">Transmembrane</keyword>
<keyword evidence="1" id="KW-0472">Membrane</keyword>
<evidence type="ECO:0000313" key="3">
    <source>
        <dbReference type="Proteomes" id="UP000260983"/>
    </source>
</evidence>
<dbReference type="EMBL" id="QSUL01000014">
    <property type="protein sequence ID" value="RGN32332.1"/>
    <property type="molecule type" value="Genomic_DNA"/>
</dbReference>
<dbReference type="RefSeq" id="WP_009130038.1">
    <property type="nucleotide sequence ID" value="NZ_CABKRN010000002.1"/>
</dbReference>
<accession>A0A3E5B457</accession>
<proteinExistence type="predicted"/>
<evidence type="ECO:0000256" key="1">
    <source>
        <dbReference type="SAM" id="Phobius"/>
    </source>
</evidence>
<evidence type="ECO:0000313" key="2">
    <source>
        <dbReference type="EMBL" id="RGN32332.1"/>
    </source>
</evidence>
<name>A0A3E5B457_9BACE</name>
<keyword evidence="1" id="KW-1133">Transmembrane helix</keyword>
<comment type="caution">
    <text evidence="2">The sequence shown here is derived from an EMBL/GenBank/DDBJ whole genome shotgun (WGS) entry which is preliminary data.</text>
</comment>
<dbReference type="AlphaFoldDB" id="A0A3E5B457"/>